<dbReference type="PANTHER" id="PTHR14791">
    <property type="entry name" value="BOMB/KIRA PROTEINS"/>
    <property type="match status" value="1"/>
</dbReference>
<dbReference type="PROSITE" id="PS01159">
    <property type="entry name" value="WW_DOMAIN_1"/>
    <property type="match status" value="1"/>
</dbReference>
<dbReference type="GO" id="GO:0005737">
    <property type="term" value="C:cytoplasm"/>
    <property type="evidence" value="ECO:0007669"/>
    <property type="project" value="UniProtKB-SubCell"/>
</dbReference>
<dbReference type="Gene3D" id="2.20.70.10">
    <property type="match status" value="1"/>
</dbReference>
<evidence type="ECO:0000256" key="4">
    <source>
        <dbReference type="SAM" id="MobiDB-lite"/>
    </source>
</evidence>
<reference evidence="6" key="2">
    <citation type="journal article" date="2019" name="Curr. Biol.">
        <title>Chromatin organization in early land plants reveals an ancestral association between H3K27me3, transposons, and constitutive heterochromatin.</title>
        <authorList>
            <person name="Montgomery S.A."/>
            <person name="Tanizawa Y."/>
            <person name="Galik B."/>
            <person name="Wang N."/>
            <person name="Ito T."/>
            <person name="Mochizuki T."/>
            <person name="Akimcheva S."/>
            <person name="Bowman J."/>
            <person name="Cognat V."/>
            <person name="Drouard L."/>
            <person name="Ekker H."/>
            <person name="Houng S."/>
            <person name="Kohchi T."/>
            <person name="Lin S."/>
            <person name="Liu L.D."/>
            <person name="Nakamura Y."/>
            <person name="Valeeva L.R."/>
            <person name="Shakirov E.V."/>
            <person name="Shippen D.E."/>
            <person name="Wei W."/>
            <person name="Yagura M."/>
            <person name="Yamaoka S."/>
            <person name="Yamato K.T."/>
            <person name="Liu C."/>
            <person name="Berger F."/>
        </authorList>
    </citation>
    <scope>NUCLEOTIDE SEQUENCE [LARGE SCALE GENOMIC DNA]</scope>
    <source>
        <strain evidence="6">Tak-1</strain>
    </source>
</reference>
<reference evidence="7 8" key="1">
    <citation type="submission" date="2016-03" db="EMBL/GenBank/DDBJ databases">
        <title>Mechanisms controlling the formation of the plant cell surface in tip-growing cells are functionally conserved among land plants.</title>
        <authorList>
            <person name="Honkanen S."/>
            <person name="Jones V.A."/>
            <person name="Morieri G."/>
            <person name="Champion C."/>
            <person name="Hetherington A.J."/>
            <person name="Kelly S."/>
            <person name="Saint-Marcoux D."/>
            <person name="Proust H."/>
            <person name="Prescott H."/>
            <person name="Dolan L."/>
        </authorList>
    </citation>
    <scope>NUCLEOTIDE SEQUENCE [LARGE SCALE GENOMIC DNA]</scope>
    <source>
        <strain evidence="8">cv. Tak-1 and cv. Tak-2</strain>
        <tissue evidence="7">Whole gametophyte</tissue>
    </source>
</reference>
<dbReference type="PROSITE" id="PS50020">
    <property type="entry name" value="WW_DOMAIN_2"/>
    <property type="match status" value="1"/>
</dbReference>
<dbReference type="Proteomes" id="UP000077202">
    <property type="component" value="Unassembled WGS sequence"/>
</dbReference>
<evidence type="ECO:0000256" key="1">
    <source>
        <dbReference type="ARBA" id="ARBA00004496"/>
    </source>
</evidence>
<keyword evidence="8" id="KW-1185">Reference proteome</keyword>
<dbReference type="InterPro" id="IPR056440">
    <property type="entry name" value="Zn-ribbon_GIR1"/>
</dbReference>
<dbReference type="PANTHER" id="PTHR14791:SF29">
    <property type="entry name" value="PROTEIN KIBRA"/>
    <property type="match status" value="1"/>
</dbReference>
<dbReference type="Pfam" id="PF00397">
    <property type="entry name" value="WW"/>
    <property type="match status" value="1"/>
</dbReference>
<evidence type="ECO:0000259" key="5">
    <source>
        <dbReference type="PROSITE" id="PS50020"/>
    </source>
</evidence>
<keyword evidence="3" id="KW-0597">Phosphoprotein</keyword>
<dbReference type="EMBL" id="AP019866">
    <property type="protein sequence ID" value="BBM96941.1"/>
    <property type="molecule type" value="Genomic_DNA"/>
</dbReference>
<evidence type="ECO:0000313" key="7">
    <source>
        <dbReference type="EMBL" id="OAE33075.1"/>
    </source>
</evidence>
<dbReference type="InterPro" id="IPR001202">
    <property type="entry name" value="WW_dom"/>
</dbReference>
<dbReference type="AlphaFoldDB" id="A0A176WL24"/>
<evidence type="ECO:0000313" key="8">
    <source>
        <dbReference type="Proteomes" id="UP000077202"/>
    </source>
</evidence>
<sequence length="323" mass="34905">MIMERTAGMDNERQFDHQLDDGIESMLPSSLRKIFLELDPNPPLPAGWEKCLDLQSGNIYFKDRITGTSTYKDPRKKLSSPLRNSFGAGLSGLSDPGLGAKKHSRNKSSTLEEKLSNWNDHLASGEATKLELSLKFDCGSTLTKDGEGLLNGTVFSSKTEDISAAVEESSVCTVEKVKDALKRSHFRSLSRNNSGCTNSSLTSLQALSLNLPSPPSPSFKACRPAWSCASSSSSHSSSHSIMSFQGEESDDLKEEASSCGKACDTTNASVFADDESGVMVTLGCQRCLMYIMLPKANPCCPKCGSGDLLEILPTSLPKRQKVE</sequence>
<dbReference type="Proteomes" id="UP001162541">
    <property type="component" value="Chromosome 1"/>
</dbReference>
<dbReference type="InterPro" id="IPR051105">
    <property type="entry name" value="WWC/KIBRA_Hippo_Reg"/>
</dbReference>
<dbReference type="EMBL" id="LVLJ01000695">
    <property type="protein sequence ID" value="OAE33075.1"/>
    <property type="molecule type" value="Genomic_DNA"/>
</dbReference>
<reference evidence="9" key="3">
    <citation type="journal article" date="2020" name="Curr. Biol.">
        <title>Chromatin organization in early land plants reveals an ancestral association between H3K27me3, transposons, and constitutive heterochromatin.</title>
        <authorList>
            <person name="Montgomery S.A."/>
            <person name="Tanizawa Y."/>
            <person name="Galik B."/>
            <person name="Wang N."/>
            <person name="Ito T."/>
            <person name="Mochizuki T."/>
            <person name="Akimcheva S."/>
            <person name="Bowman J.L."/>
            <person name="Cognat V."/>
            <person name="Marechal-Drouard L."/>
            <person name="Ekker H."/>
            <person name="Hong S.F."/>
            <person name="Kohchi T."/>
            <person name="Lin S.S."/>
            <person name="Liu L.D."/>
            <person name="Nakamura Y."/>
            <person name="Valeeva L.R."/>
            <person name="Shakirov E.V."/>
            <person name="Shippen D.E."/>
            <person name="Wei W.L."/>
            <person name="Yagura M."/>
            <person name="Yamaoka S."/>
            <person name="Yamato K.T."/>
            <person name="Liu C."/>
            <person name="Berger F."/>
        </authorList>
    </citation>
    <scope>NUCLEOTIDE SEQUENCE [LARGE SCALE GENOMIC DNA]</scope>
    <source>
        <strain evidence="9">Tak-1</strain>
    </source>
</reference>
<evidence type="ECO:0000313" key="6">
    <source>
        <dbReference type="EMBL" id="BBM96941.1"/>
    </source>
</evidence>
<dbReference type="Pfam" id="PF24747">
    <property type="entry name" value="Zn-ribbon_GIR1"/>
    <property type="match status" value="1"/>
</dbReference>
<comment type="subcellular location">
    <subcellularLocation>
        <location evidence="1">Cytoplasm</location>
    </subcellularLocation>
</comment>
<dbReference type="SMART" id="SM00456">
    <property type="entry name" value="WW"/>
    <property type="match status" value="1"/>
</dbReference>
<feature type="domain" description="WW" evidence="5">
    <location>
        <begin position="42"/>
        <end position="76"/>
    </location>
</feature>
<keyword evidence="2" id="KW-0963">Cytoplasm</keyword>
<dbReference type="CDD" id="cd00201">
    <property type="entry name" value="WW"/>
    <property type="match status" value="1"/>
</dbReference>
<gene>
    <name evidence="7" type="ORF">AXG93_1913s1770</name>
    <name evidence="6" type="ORF">Mp_1g01750</name>
</gene>
<proteinExistence type="predicted"/>
<evidence type="ECO:0000313" key="9">
    <source>
        <dbReference type="Proteomes" id="UP001162541"/>
    </source>
</evidence>
<protein>
    <recommendedName>
        <fullName evidence="5">WW domain-containing protein</fullName>
    </recommendedName>
</protein>
<dbReference type="InterPro" id="IPR036020">
    <property type="entry name" value="WW_dom_sf"/>
</dbReference>
<evidence type="ECO:0000256" key="3">
    <source>
        <dbReference type="ARBA" id="ARBA00022553"/>
    </source>
</evidence>
<organism evidence="7 8">
    <name type="scientific">Marchantia polymorpha subsp. ruderalis</name>
    <dbReference type="NCBI Taxonomy" id="1480154"/>
    <lineage>
        <taxon>Eukaryota</taxon>
        <taxon>Viridiplantae</taxon>
        <taxon>Streptophyta</taxon>
        <taxon>Embryophyta</taxon>
        <taxon>Marchantiophyta</taxon>
        <taxon>Marchantiopsida</taxon>
        <taxon>Marchantiidae</taxon>
        <taxon>Marchantiales</taxon>
        <taxon>Marchantiaceae</taxon>
        <taxon>Marchantia</taxon>
    </lineage>
</organism>
<dbReference type="SUPFAM" id="SSF51045">
    <property type="entry name" value="WW domain"/>
    <property type="match status" value="1"/>
</dbReference>
<evidence type="ECO:0000256" key="2">
    <source>
        <dbReference type="ARBA" id="ARBA00022490"/>
    </source>
</evidence>
<name>A0A176WL24_MARPO</name>
<accession>A0A176WL24</accession>
<feature type="region of interest" description="Disordered" evidence="4">
    <location>
        <begin position="72"/>
        <end position="112"/>
    </location>
</feature>